<proteinExistence type="predicted"/>
<keyword evidence="2" id="KW-1185">Reference proteome</keyword>
<reference evidence="1" key="2">
    <citation type="journal article" date="2023" name="BMC Genomics">
        <title>Pest status, molecular evolution, and epigenetic factors derived from the genome assembly of Frankliniella fusca, a thysanopteran phytovirus vector.</title>
        <authorList>
            <person name="Catto M.A."/>
            <person name="Labadie P.E."/>
            <person name="Jacobson A.L."/>
            <person name="Kennedy G.G."/>
            <person name="Srinivasan R."/>
            <person name="Hunt B.G."/>
        </authorList>
    </citation>
    <scope>NUCLEOTIDE SEQUENCE</scope>
    <source>
        <strain evidence="1">PL_HMW_Pooled</strain>
    </source>
</reference>
<comment type="caution">
    <text evidence="1">The sequence shown here is derived from an EMBL/GenBank/DDBJ whole genome shotgun (WGS) entry which is preliminary data.</text>
</comment>
<dbReference type="GO" id="GO:0000184">
    <property type="term" value="P:nuclear-transcribed mRNA catabolic process, nonsense-mediated decay"/>
    <property type="evidence" value="ECO:0007669"/>
    <property type="project" value="InterPro"/>
</dbReference>
<dbReference type="InterPro" id="IPR019354">
    <property type="entry name" value="SMG8-like"/>
</dbReference>
<protein>
    <submittedName>
        <fullName evidence="1">tRNA-cytidine(32) 2-sulfurtransferase</fullName>
    </submittedName>
</protein>
<dbReference type="EMBL" id="JAHWGI010001033">
    <property type="protein sequence ID" value="KAK3921240.1"/>
    <property type="molecule type" value="Genomic_DNA"/>
</dbReference>
<dbReference type="AlphaFoldDB" id="A0AAE1HIL3"/>
<reference evidence="1" key="1">
    <citation type="submission" date="2021-07" db="EMBL/GenBank/DDBJ databases">
        <authorList>
            <person name="Catto M.A."/>
            <person name="Jacobson A."/>
            <person name="Kennedy G."/>
            <person name="Labadie P."/>
            <person name="Hunt B.G."/>
            <person name="Srinivasan R."/>
        </authorList>
    </citation>
    <scope>NUCLEOTIDE SEQUENCE</scope>
    <source>
        <strain evidence="1">PL_HMW_Pooled</strain>
        <tissue evidence="1">Head</tissue>
    </source>
</reference>
<accession>A0AAE1HIL3</accession>
<name>A0AAE1HIL3_9NEOP</name>
<dbReference type="Proteomes" id="UP001219518">
    <property type="component" value="Unassembled WGS sequence"/>
</dbReference>
<organism evidence="1 2">
    <name type="scientific">Frankliniella fusca</name>
    <dbReference type="NCBI Taxonomy" id="407009"/>
    <lineage>
        <taxon>Eukaryota</taxon>
        <taxon>Metazoa</taxon>
        <taxon>Ecdysozoa</taxon>
        <taxon>Arthropoda</taxon>
        <taxon>Hexapoda</taxon>
        <taxon>Insecta</taxon>
        <taxon>Pterygota</taxon>
        <taxon>Neoptera</taxon>
        <taxon>Paraneoptera</taxon>
        <taxon>Thysanoptera</taxon>
        <taxon>Terebrantia</taxon>
        <taxon>Thripoidea</taxon>
        <taxon>Thripidae</taxon>
        <taxon>Frankliniella</taxon>
    </lineage>
</organism>
<dbReference type="Pfam" id="PF10220">
    <property type="entry name" value="Smg8_Smg9"/>
    <property type="match status" value="1"/>
</dbReference>
<evidence type="ECO:0000313" key="2">
    <source>
        <dbReference type="Proteomes" id="UP001219518"/>
    </source>
</evidence>
<evidence type="ECO:0000313" key="1">
    <source>
        <dbReference type="EMBL" id="KAK3921240.1"/>
    </source>
</evidence>
<gene>
    <name evidence="1" type="ORF">KUF71_010455</name>
</gene>
<sequence length="157" mass="17191">MLCENHPSPPDQQVVIVSFFGKSSYISRGYKGNAVDDALGHQVFCSSVLDSPQVDGDAHVMSDGWLLSDTSQLMSEGPMGYEPRTEIKGYLDAKQKVLYLHLCGTFDIRGLADIYEKLKTDLGSEVAISKYLLYIGSYLPLKQKTYAVIAGISQGMG</sequence>